<keyword evidence="2" id="KW-1185">Reference proteome</keyword>
<proteinExistence type="predicted"/>
<dbReference type="EMBL" id="JAGGNH010000120">
    <property type="protein sequence ID" value="KAJ0960037.1"/>
    <property type="molecule type" value="Genomic_DNA"/>
</dbReference>
<protein>
    <submittedName>
        <fullName evidence="1">Uncharacterized protein</fullName>
    </submittedName>
</protein>
<dbReference type="Proteomes" id="UP001085076">
    <property type="component" value="Unassembled WGS sequence"/>
</dbReference>
<comment type="caution">
    <text evidence="1">The sequence shown here is derived from an EMBL/GenBank/DDBJ whole genome shotgun (WGS) entry which is preliminary data.</text>
</comment>
<organism evidence="1 2">
    <name type="scientific">Dioscorea zingiberensis</name>
    <dbReference type="NCBI Taxonomy" id="325984"/>
    <lineage>
        <taxon>Eukaryota</taxon>
        <taxon>Viridiplantae</taxon>
        <taxon>Streptophyta</taxon>
        <taxon>Embryophyta</taxon>
        <taxon>Tracheophyta</taxon>
        <taxon>Spermatophyta</taxon>
        <taxon>Magnoliopsida</taxon>
        <taxon>Liliopsida</taxon>
        <taxon>Dioscoreales</taxon>
        <taxon>Dioscoreaceae</taxon>
        <taxon>Dioscorea</taxon>
    </lineage>
</organism>
<evidence type="ECO:0000313" key="2">
    <source>
        <dbReference type="Proteomes" id="UP001085076"/>
    </source>
</evidence>
<evidence type="ECO:0000313" key="1">
    <source>
        <dbReference type="EMBL" id="KAJ0960037.1"/>
    </source>
</evidence>
<dbReference type="PANTHER" id="PTHR33647:SF5">
    <property type="entry name" value="OS01G0793900 PROTEIN"/>
    <property type="match status" value="1"/>
</dbReference>
<dbReference type="PANTHER" id="PTHR33647">
    <property type="entry name" value="OS01G0793900 PROTEIN"/>
    <property type="match status" value="1"/>
</dbReference>
<accession>A0A9D5BSM5</accession>
<name>A0A9D5BSM5_9LILI</name>
<reference evidence="1 2" key="1">
    <citation type="journal article" date="2022" name="Hortic Res">
        <title>The genome of Dioscorea zingiberensis sheds light on the biosynthesis, origin and evolution of the medicinally important diosgenin saponins.</title>
        <authorList>
            <person name="Li Y."/>
            <person name="Tan C."/>
            <person name="Li Z."/>
            <person name="Guo J."/>
            <person name="Li S."/>
            <person name="Chen X."/>
            <person name="Wang C."/>
            <person name="Dai X."/>
            <person name="Yang H."/>
            <person name="Song W."/>
            <person name="Hou L."/>
            <person name="Xu J."/>
            <person name="Tong Z."/>
            <person name="Xu A."/>
            <person name="Yuan X."/>
            <person name="Wang W."/>
            <person name="Yang Q."/>
            <person name="Chen L."/>
            <person name="Sun Z."/>
            <person name="Wang K."/>
            <person name="Pan B."/>
            <person name="Chen J."/>
            <person name="Bao Y."/>
            <person name="Liu F."/>
            <person name="Qi X."/>
            <person name="Gang D.R."/>
            <person name="Wen J."/>
            <person name="Li J."/>
        </authorList>
    </citation>
    <scope>NUCLEOTIDE SEQUENCE [LARGE SCALE GENOMIC DNA]</scope>
    <source>
        <strain evidence="1">Dzin_1.0</strain>
    </source>
</reference>
<gene>
    <name evidence="1" type="ORF">J5N97_000205</name>
</gene>
<sequence>MGNCLKLRPVRTWVDDEDWDFADLSNSIKQNKKEKKAKAGRKMMTGGKQRTVVTSSIKLKIKLTKKQFEDLMQLVEMHGLQIEQALTHFINKSNVVTIREFGSQIAPWNPVLQCIPEEC</sequence>
<dbReference type="AlphaFoldDB" id="A0A9D5BSM5"/>